<dbReference type="GO" id="GO:0031408">
    <property type="term" value="P:oxylipin biosynthetic process"/>
    <property type="evidence" value="ECO:0007669"/>
    <property type="project" value="UniProtKB-KW"/>
</dbReference>
<accession>A9SF93</accession>
<dbReference type="EMBL" id="AJ316567">
    <property type="protein sequence ID" value="CAC86920.2"/>
    <property type="molecule type" value="mRNA"/>
</dbReference>
<comment type="similarity">
    <text evidence="1">Belongs to the cytochrome P450 family.</text>
</comment>
<dbReference type="AlphaFoldDB" id="Q8L6G1"/>
<protein>
    <submittedName>
        <fullName evidence="11">Hydroperoxide lyase</fullName>
    </submittedName>
</protein>
<dbReference type="OrthoDB" id="2789670at2759"/>
<evidence type="ECO:0000256" key="1">
    <source>
        <dbReference type="ARBA" id="ARBA00010617"/>
    </source>
</evidence>
<keyword evidence="5" id="KW-0925">Oxylipin biosynthesis</keyword>
<reference evidence="13" key="4">
    <citation type="submission" date="2020-12" db="UniProtKB">
        <authorList>
            <consortium name="EnsemblPlants"/>
        </authorList>
    </citation>
    <scope>IDENTIFICATION</scope>
</reference>
<dbReference type="GO" id="GO:0005506">
    <property type="term" value="F:iron ion binding"/>
    <property type="evidence" value="ECO:0007669"/>
    <property type="project" value="InterPro"/>
</dbReference>
<keyword evidence="9" id="KW-0275">Fatty acid biosynthesis</keyword>
<reference evidence="12 14" key="2">
    <citation type="journal article" date="2008" name="Science">
        <title>The Physcomitrella genome reveals evolutionary insights into the conquest of land by plants.</title>
        <authorList>
            <person name="Rensing S."/>
            <person name="Lang D."/>
            <person name="Zimmer A."/>
            <person name="Terry A."/>
            <person name="Salamov A."/>
            <person name="Shapiro H."/>
            <person name="Nishiyama T."/>
            <person name="Perroud P.-F."/>
            <person name="Lindquist E."/>
            <person name="Kamisugi Y."/>
            <person name="Tanahashi T."/>
            <person name="Sakakibara K."/>
            <person name="Fujita T."/>
            <person name="Oishi K."/>
            <person name="Shin-I T."/>
            <person name="Kuroki Y."/>
            <person name="Toyoda A."/>
            <person name="Suzuki Y."/>
            <person name="Hashimoto A."/>
            <person name="Yamaguchi K."/>
            <person name="Sugano A."/>
            <person name="Kohara Y."/>
            <person name="Fujiyama A."/>
            <person name="Anterola A."/>
            <person name="Aoki S."/>
            <person name="Ashton N."/>
            <person name="Barbazuk W.B."/>
            <person name="Barker E."/>
            <person name="Bennetzen J."/>
            <person name="Bezanilla M."/>
            <person name="Blankenship R."/>
            <person name="Cho S.H."/>
            <person name="Dutcher S."/>
            <person name="Estelle M."/>
            <person name="Fawcett J.A."/>
            <person name="Gundlach H."/>
            <person name="Hanada K."/>
            <person name="Heyl A."/>
            <person name="Hicks K.A."/>
            <person name="Hugh J."/>
            <person name="Lohr M."/>
            <person name="Mayer K."/>
            <person name="Melkozernov A."/>
            <person name="Murata T."/>
            <person name="Nelson D."/>
            <person name="Pils B."/>
            <person name="Prigge M."/>
            <person name="Reiss B."/>
            <person name="Renner T."/>
            <person name="Rombauts S."/>
            <person name="Rushton P."/>
            <person name="Sanderfoot A."/>
            <person name="Schween G."/>
            <person name="Shiu S.-H."/>
            <person name="Stueber K."/>
            <person name="Theodoulou F.L."/>
            <person name="Tu H."/>
            <person name="Van de Peer Y."/>
            <person name="Verrier P.J."/>
            <person name="Waters E."/>
            <person name="Wood A."/>
            <person name="Yang L."/>
            <person name="Cove D."/>
            <person name="Cuming A."/>
            <person name="Hasebe M."/>
            <person name="Lucas S."/>
            <person name="Mishler D.B."/>
            <person name="Reski R."/>
            <person name="Grigoriev I."/>
            <person name="Quatrano R.S."/>
            <person name="Boore J.L."/>
        </authorList>
    </citation>
    <scope>NUCLEOTIDE SEQUENCE [LARGE SCALE GENOMIC DNA]</scope>
    <source>
        <strain evidence="13 14">cv. Gransden 2004</strain>
    </source>
</reference>
<keyword evidence="4" id="KW-0479">Metal-binding</keyword>
<dbReference type="GO" id="GO:0016705">
    <property type="term" value="F:oxidoreductase activity, acting on paired donors, with incorporation or reduction of molecular oxygen"/>
    <property type="evidence" value="ECO:0007669"/>
    <property type="project" value="InterPro"/>
</dbReference>
<keyword evidence="2" id="KW-0444">Lipid biosynthesis</keyword>
<dbReference type="GO" id="GO:0016829">
    <property type="term" value="F:lyase activity"/>
    <property type="evidence" value="ECO:0007669"/>
    <property type="project" value="UniProtKB-KW"/>
</dbReference>
<dbReference type="SMR" id="Q8L6G1"/>
<evidence type="ECO:0000256" key="6">
    <source>
        <dbReference type="ARBA" id="ARBA00022832"/>
    </source>
</evidence>
<reference evidence="11" key="1">
    <citation type="submission" date="2005-09" db="EMBL/GenBank/DDBJ databases">
        <title>The hydroperoxide lyase of Physcomitrella patens.</title>
        <authorList>
            <person name="Stumpe M."/>
            <person name="Feussner I."/>
        </authorList>
    </citation>
    <scope>NUCLEOTIDE SEQUENCE</scope>
</reference>
<evidence type="ECO:0000313" key="12">
    <source>
        <dbReference type="EMBL" id="PNR53509.1"/>
    </source>
</evidence>
<dbReference type="InterPro" id="IPR036396">
    <property type="entry name" value="Cyt_P450_sf"/>
</dbReference>
<accession>E1C9S5</accession>
<dbReference type="Gramene" id="Pp3c5_3300V3.1">
    <property type="protein sequence ID" value="Pp3c5_3300V3.1"/>
    <property type="gene ID" value="Pp3c5_3300"/>
</dbReference>
<evidence type="ECO:0000256" key="8">
    <source>
        <dbReference type="ARBA" id="ARBA00023098"/>
    </source>
</evidence>
<dbReference type="eggNOG" id="ENOG502QQNS">
    <property type="taxonomic scope" value="Eukaryota"/>
</dbReference>
<dbReference type="PANTHER" id="PTHR24286:SF255">
    <property type="entry name" value="ALLENE OXIDE SYNTHASE, CHLOROPLASTIC"/>
    <property type="match status" value="1"/>
</dbReference>
<evidence type="ECO:0000313" key="13">
    <source>
        <dbReference type="EnsemblPlants" id="Pp3c5_3300V3.1"/>
    </source>
</evidence>
<dbReference type="PANTHER" id="PTHR24286">
    <property type="entry name" value="CYTOCHROME P450 26"/>
    <property type="match status" value="1"/>
</dbReference>
<organism evidence="11">
    <name type="scientific">Physcomitrium patens</name>
    <name type="common">Spreading-leaved earth moss</name>
    <name type="synonym">Physcomitrella patens</name>
    <dbReference type="NCBI Taxonomy" id="3218"/>
    <lineage>
        <taxon>Eukaryota</taxon>
        <taxon>Viridiplantae</taxon>
        <taxon>Streptophyta</taxon>
        <taxon>Embryophyta</taxon>
        <taxon>Bryophyta</taxon>
        <taxon>Bryophytina</taxon>
        <taxon>Bryopsida</taxon>
        <taxon>Funariidae</taxon>
        <taxon>Funariales</taxon>
        <taxon>Funariaceae</taxon>
        <taxon>Physcomitrium</taxon>
    </lineage>
</organism>
<evidence type="ECO:0000256" key="3">
    <source>
        <dbReference type="ARBA" id="ARBA00022617"/>
    </source>
</evidence>
<keyword evidence="6" id="KW-0276">Fatty acid metabolism</keyword>
<dbReference type="STRING" id="3218.Q8L6G1"/>
<dbReference type="GO" id="GO:0004497">
    <property type="term" value="F:monooxygenase activity"/>
    <property type="evidence" value="ECO:0000318"/>
    <property type="project" value="GO_Central"/>
</dbReference>
<evidence type="ECO:0000256" key="9">
    <source>
        <dbReference type="ARBA" id="ARBA00023160"/>
    </source>
</evidence>
<sequence>MDRTLVLTCTTTCSHSAFRQSALPSNTSISVRLGTCSVRTQKRRTVVASLGNIETTSTSTVGQESNLPLREIPGSYGIPYLSQLLDRWTFFYREGEPQFWQSRMAKYGSTVIRSNMPPGWFWTDSRCIMLLDQKSYPTVFDYDKVDKYKAFAGTIMPSTEYNGGYEVCAYLDASDKKHEQLKGYCFELLKFSSSKWAREFHTAISETFNQWEGKLAQKTPALINPTLPESLFSFVINALTTARFDDSSIPDAEKPVCGDLQKWAGFQLMPVIRTGAPIYIEEMLHVAPIPASLTKGGYDKMVVFLQKYAAETLSIAEKFGLSQDEAVHNLIFFLILNAHGGFCRFLPVILREVAKNGQLQADLREEVRAAVKASGSDQVTMKAVMNDMPLVASTVFEALRFDPPVPFQYARAKKDFIIESHDARYQIKTGDFLGGVNYMVSRDPKVFTDRPNEFNARRFMGPEGDKLLAHLVWSNGRQTDETTVYTKQCAGKEIVPLTGRLLLAELFMRFDSFNIEGLEMEATFTSLTPRSD</sequence>
<dbReference type="FunFam" id="1.10.630.10:FF:000024">
    <property type="entry name" value="Allene oxide synthase, chloroplastic"/>
    <property type="match status" value="1"/>
</dbReference>
<dbReference type="Proteomes" id="UP000006727">
    <property type="component" value="Chromosome 5"/>
</dbReference>
<keyword evidence="3" id="KW-0349">Heme</keyword>
<evidence type="ECO:0000313" key="14">
    <source>
        <dbReference type="Proteomes" id="UP000006727"/>
    </source>
</evidence>
<dbReference type="GO" id="GO:0006633">
    <property type="term" value="P:fatty acid biosynthetic process"/>
    <property type="evidence" value="ECO:0007669"/>
    <property type="project" value="UniProtKB-KW"/>
</dbReference>
<evidence type="ECO:0000256" key="7">
    <source>
        <dbReference type="ARBA" id="ARBA00023004"/>
    </source>
</evidence>
<dbReference type="PaxDb" id="3218-PP1S72_301V6.1"/>
<dbReference type="OMA" id="NQGEDAW"/>
<dbReference type="GO" id="GO:0020037">
    <property type="term" value="F:heme binding"/>
    <property type="evidence" value="ECO:0007669"/>
    <property type="project" value="InterPro"/>
</dbReference>
<keyword evidence="10 11" id="KW-0456">Lyase</keyword>
<dbReference type="EMBL" id="ABEU02000005">
    <property type="protein sequence ID" value="PNR53509.1"/>
    <property type="molecule type" value="Genomic_DNA"/>
</dbReference>
<evidence type="ECO:0000256" key="2">
    <source>
        <dbReference type="ARBA" id="ARBA00022516"/>
    </source>
</evidence>
<name>Q8L6G1_PHYPA</name>
<evidence type="ECO:0000313" key="11">
    <source>
        <dbReference type="EMBL" id="CAC86920.2"/>
    </source>
</evidence>
<dbReference type="InterPro" id="IPR001128">
    <property type="entry name" value="Cyt_P450"/>
</dbReference>
<dbReference type="EnsemblPlants" id="Pp3c5_3300V3.2">
    <property type="protein sequence ID" value="Pp3c5_3300V3.2"/>
    <property type="gene ID" value="Pp3c5_3300"/>
</dbReference>
<evidence type="ECO:0000256" key="10">
    <source>
        <dbReference type="ARBA" id="ARBA00023239"/>
    </source>
</evidence>
<evidence type="ECO:0000256" key="5">
    <source>
        <dbReference type="ARBA" id="ARBA00022767"/>
    </source>
</evidence>
<evidence type="ECO:0000256" key="4">
    <source>
        <dbReference type="ARBA" id="ARBA00022723"/>
    </source>
</evidence>
<proteinExistence type="evidence at transcript level"/>
<dbReference type="Gramene" id="Pp3c5_3300V3.2">
    <property type="protein sequence ID" value="Pp3c5_3300V3.2"/>
    <property type="gene ID" value="Pp3c5_3300"/>
</dbReference>
<dbReference type="HOGENOM" id="CLU_045757_0_0_1"/>
<dbReference type="Pfam" id="PF00067">
    <property type="entry name" value="p450"/>
    <property type="match status" value="1"/>
</dbReference>
<keyword evidence="14" id="KW-1185">Reference proteome</keyword>
<dbReference type="Gene3D" id="1.10.630.10">
    <property type="entry name" value="Cytochrome P450"/>
    <property type="match status" value="1"/>
</dbReference>
<reference evidence="12 14" key="3">
    <citation type="journal article" date="2018" name="Plant J.">
        <title>The Physcomitrella patens chromosome-scale assembly reveals moss genome structure and evolution.</title>
        <authorList>
            <person name="Lang D."/>
            <person name="Ullrich K.K."/>
            <person name="Murat F."/>
            <person name="Fuchs J."/>
            <person name="Jenkins J."/>
            <person name="Haas F.B."/>
            <person name="Piednoel M."/>
            <person name="Gundlach H."/>
            <person name="Van Bel M."/>
            <person name="Meyberg R."/>
            <person name="Vives C."/>
            <person name="Morata J."/>
            <person name="Symeonidi A."/>
            <person name="Hiss M."/>
            <person name="Muchero W."/>
            <person name="Kamisugi Y."/>
            <person name="Saleh O."/>
            <person name="Blanc G."/>
            <person name="Decker E.L."/>
            <person name="van Gessel N."/>
            <person name="Grimwood J."/>
            <person name="Hayes R.D."/>
            <person name="Graham S.W."/>
            <person name="Gunter L.E."/>
            <person name="McDaniel S.F."/>
            <person name="Hoernstein S.N.W."/>
            <person name="Larsson A."/>
            <person name="Li F.W."/>
            <person name="Perroud P.F."/>
            <person name="Phillips J."/>
            <person name="Ranjan P."/>
            <person name="Rokshar D.S."/>
            <person name="Rothfels C.J."/>
            <person name="Schneider L."/>
            <person name="Shu S."/>
            <person name="Stevenson D.W."/>
            <person name="Thummler F."/>
            <person name="Tillich M."/>
            <person name="Villarreal Aguilar J.C."/>
            <person name="Widiez T."/>
            <person name="Wong G.K."/>
            <person name="Wymore A."/>
            <person name="Zhang Y."/>
            <person name="Zimmer A.D."/>
            <person name="Quatrano R.S."/>
            <person name="Mayer K.F.X."/>
            <person name="Goodstein D."/>
            <person name="Casacuberta J.M."/>
            <person name="Vandepoele K."/>
            <person name="Reski R."/>
            <person name="Cuming A.C."/>
            <person name="Tuskan G.A."/>
            <person name="Maumus F."/>
            <person name="Salse J."/>
            <person name="Schmutz J."/>
            <person name="Rensing S.A."/>
        </authorList>
    </citation>
    <scope>NUCLEOTIDE SEQUENCE [LARGE SCALE GENOMIC DNA]</scope>
    <source>
        <strain evidence="13 14">cv. Gransden 2004</strain>
    </source>
</reference>
<keyword evidence="7" id="KW-0408">Iron</keyword>
<dbReference type="SUPFAM" id="SSF48264">
    <property type="entry name" value="Cytochrome P450"/>
    <property type="match status" value="1"/>
</dbReference>
<gene>
    <name evidence="11" type="primary">hpl</name>
    <name evidence="13" type="synonym">LOC112282575</name>
    <name evidence="12" type="ORF">PHYPA_007184</name>
</gene>
<dbReference type="EnsemblPlants" id="Pp3c5_3300V3.1">
    <property type="protein sequence ID" value="Pp3c5_3300V3.1"/>
    <property type="gene ID" value="Pp3c5_3300"/>
</dbReference>
<dbReference type="CDD" id="cd11071">
    <property type="entry name" value="CYP74"/>
    <property type="match status" value="1"/>
</dbReference>
<keyword evidence="8" id="KW-0443">Lipid metabolism</keyword>
<accession>Q8L6G1</accession>